<accession>A0A3N4LHN8</accession>
<organism evidence="1 2">
    <name type="scientific">Terfezia boudieri ATCC MYA-4762</name>
    <dbReference type="NCBI Taxonomy" id="1051890"/>
    <lineage>
        <taxon>Eukaryota</taxon>
        <taxon>Fungi</taxon>
        <taxon>Dikarya</taxon>
        <taxon>Ascomycota</taxon>
        <taxon>Pezizomycotina</taxon>
        <taxon>Pezizomycetes</taxon>
        <taxon>Pezizales</taxon>
        <taxon>Pezizaceae</taxon>
        <taxon>Terfezia</taxon>
    </lineage>
</organism>
<dbReference type="Proteomes" id="UP000267821">
    <property type="component" value="Unassembled WGS sequence"/>
</dbReference>
<dbReference type="AlphaFoldDB" id="A0A3N4LHN8"/>
<proteinExistence type="predicted"/>
<sequence>MGGKLLTKDEDLAFENLQKYIFLARNKLTSIPVLVESTVDKVKAPVGRIARCNICNHTRPIALFSENKICGFCQKRKLHSRTEEWPRLGPNPENPQSVKESDEITWVACSVKHCGARYPVFDIERLRGKPKCYFCRKRQACPIKECSDCGCKIVTRVGEVEERRPWWVKGKQLKSFTCPLCVAGYPKVENKVVTVERLLADNGYEWIGIHQRMAFSTPPLSVQKLLEKFGWDSFRAESGLFNLPPRLTPLRIEGKRIHTPTEEVAIAIMFWVKDCKVQRATCTICSEKMSKEKMVPACGRRKCNLKADELCLGKATLLNE</sequence>
<dbReference type="InParanoid" id="A0A3N4LHN8"/>
<protein>
    <submittedName>
        <fullName evidence="1">Uncharacterized protein</fullName>
    </submittedName>
</protein>
<reference evidence="1 2" key="1">
    <citation type="journal article" date="2018" name="Nat. Ecol. Evol.">
        <title>Pezizomycetes genomes reveal the molecular basis of ectomycorrhizal truffle lifestyle.</title>
        <authorList>
            <person name="Murat C."/>
            <person name="Payen T."/>
            <person name="Noel B."/>
            <person name="Kuo A."/>
            <person name="Morin E."/>
            <person name="Chen J."/>
            <person name="Kohler A."/>
            <person name="Krizsan K."/>
            <person name="Balestrini R."/>
            <person name="Da Silva C."/>
            <person name="Montanini B."/>
            <person name="Hainaut M."/>
            <person name="Levati E."/>
            <person name="Barry K.W."/>
            <person name="Belfiori B."/>
            <person name="Cichocki N."/>
            <person name="Clum A."/>
            <person name="Dockter R.B."/>
            <person name="Fauchery L."/>
            <person name="Guy J."/>
            <person name="Iotti M."/>
            <person name="Le Tacon F."/>
            <person name="Lindquist E.A."/>
            <person name="Lipzen A."/>
            <person name="Malagnac F."/>
            <person name="Mello A."/>
            <person name="Molinier V."/>
            <person name="Miyauchi S."/>
            <person name="Poulain J."/>
            <person name="Riccioni C."/>
            <person name="Rubini A."/>
            <person name="Sitrit Y."/>
            <person name="Splivallo R."/>
            <person name="Traeger S."/>
            <person name="Wang M."/>
            <person name="Zifcakova L."/>
            <person name="Wipf D."/>
            <person name="Zambonelli A."/>
            <person name="Paolocci F."/>
            <person name="Nowrousian M."/>
            <person name="Ottonello S."/>
            <person name="Baldrian P."/>
            <person name="Spatafora J.W."/>
            <person name="Henrissat B."/>
            <person name="Nagy L.G."/>
            <person name="Aury J.M."/>
            <person name="Wincker P."/>
            <person name="Grigoriev I.V."/>
            <person name="Bonfante P."/>
            <person name="Martin F.M."/>
        </authorList>
    </citation>
    <scope>NUCLEOTIDE SEQUENCE [LARGE SCALE GENOMIC DNA]</scope>
    <source>
        <strain evidence="1 2">ATCC MYA-4762</strain>
    </source>
</reference>
<name>A0A3N4LHN8_9PEZI</name>
<evidence type="ECO:0000313" key="1">
    <source>
        <dbReference type="EMBL" id="RPB22414.1"/>
    </source>
</evidence>
<keyword evidence="2" id="KW-1185">Reference proteome</keyword>
<gene>
    <name evidence="1" type="ORF">L211DRAFT_337794</name>
</gene>
<dbReference type="OrthoDB" id="10009520at2759"/>
<evidence type="ECO:0000313" key="2">
    <source>
        <dbReference type="Proteomes" id="UP000267821"/>
    </source>
</evidence>
<dbReference type="STRING" id="1051890.A0A3N4LHN8"/>
<dbReference type="EMBL" id="ML121552">
    <property type="protein sequence ID" value="RPB22414.1"/>
    <property type="molecule type" value="Genomic_DNA"/>
</dbReference>